<comment type="caution">
    <text evidence="1">The sequence shown here is derived from an EMBL/GenBank/DDBJ whole genome shotgun (WGS) entry which is preliminary data.</text>
</comment>
<keyword evidence="2" id="KW-1185">Reference proteome</keyword>
<protein>
    <recommendedName>
        <fullName evidence="3">Transposase</fullName>
    </recommendedName>
</protein>
<proteinExistence type="predicted"/>
<gene>
    <name evidence="1" type="ORF">BJY27_007092</name>
</gene>
<reference evidence="1 2" key="1">
    <citation type="submission" date="2020-08" db="EMBL/GenBank/DDBJ databases">
        <title>Sequencing the genomes of 1000 actinobacteria strains.</title>
        <authorList>
            <person name="Klenk H.-P."/>
        </authorList>
    </citation>
    <scope>NUCLEOTIDE SEQUENCE [LARGE SCALE GENOMIC DNA]</scope>
    <source>
        <strain evidence="1 2">DSM 41530</strain>
    </source>
</reference>
<dbReference type="EMBL" id="JACHNG010000001">
    <property type="protein sequence ID" value="MBB4786131.1"/>
    <property type="molecule type" value="Genomic_DNA"/>
</dbReference>
<evidence type="ECO:0000313" key="1">
    <source>
        <dbReference type="EMBL" id="MBB4786131.1"/>
    </source>
</evidence>
<accession>A0ABR6LUX0</accession>
<sequence length="69" mass="7165">MARPRPWEVDAASIPLAVTLTGSNRNDVTQLIPLLQAVPPVRASAAGPGAAPSWCRPTAATTTTSTVVW</sequence>
<evidence type="ECO:0000313" key="2">
    <source>
        <dbReference type="Proteomes" id="UP000530530"/>
    </source>
</evidence>
<dbReference type="Proteomes" id="UP000530530">
    <property type="component" value="Unassembled WGS sequence"/>
</dbReference>
<name>A0ABR6LUX0_9ACTN</name>
<organism evidence="1 2">
    <name type="scientific">Streptomyces rapamycinicus</name>
    <dbReference type="NCBI Taxonomy" id="1226757"/>
    <lineage>
        <taxon>Bacteria</taxon>
        <taxon>Bacillati</taxon>
        <taxon>Actinomycetota</taxon>
        <taxon>Actinomycetes</taxon>
        <taxon>Kitasatosporales</taxon>
        <taxon>Streptomycetaceae</taxon>
        <taxon>Streptomyces</taxon>
        <taxon>Streptomyces violaceusniger group</taxon>
    </lineage>
</organism>
<evidence type="ECO:0008006" key="3">
    <source>
        <dbReference type="Google" id="ProtNLM"/>
    </source>
</evidence>